<dbReference type="Proteomes" id="UP000304864">
    <property type="component" value="Chromosome"/>
</dbReference>
<accession>A0A4P9K376</accession>
<protein>
    <submittedName>
        <fullName evidence="1">Uncharacterized protein</fullName>
    </submittedName>
</protein>
<dbReference type="RefSeq" id="WP_138563523.1">
    <property type="nucleotide sequence ID" value="NZ_CP040602.1"/>
</dbReference>
<evidence type="ECO:0000313" key="1">
    <source>
        <dbReference type="EMBL" id="QCU89299.1"/>
    </source>
</evidence>
<dbReference type="OrthoDB" id="5616210at2"/>
<organism evidence="1 2">
    <name type="scientific">Thiomicrorhabdus sediminis</name>
    <dbReference type="NCBI Taxonomy" id="2580412"/>
    <lineage>
        <taxon>Bacteria</taxon>
        <taxon>Pseudomonadati</taxon>
        <taxon>Pseudomonadota</taxon>
        <taxon>Gammaproteobacteria</taxon>
        <taxon>Thiotrichales</taxon>
        <taxon>Piscirickettsiaceae</taxon>
        <taxon>Thiomicrorhabdus</taxon>
    </lineage>
</organism>
<gene>
    <name evidence="1" type="ORF">FE785_00965</name>
</gene>
<reference evidence="1 2" key="1">
    <citation type="submission" date="2019-05" db="EMBL/GenBank/DDBJ databases">
        <title>Thiomicrorhabdus sediminis sp. nov, a novel sulfur-oxidizing bacterium isolated from coastal sediment.</title>
        <authorList>
            <person name="Liu X."/>
        </authorList>
    </citation>
    <scope>NUCLEOTIDE SEQUENCE [LARGE SCALE GENOMIC DNA]</scope>
    <source>
        <strain evidence="1 2">G1</strain>
    </source>
</reference>
<name>A0A4P9K376_9GAMM</name>
<proteinExistence type="predicted"/>
<dbReference type="EMBL" id="CP040602">
    <property type="protein sequence ID" value="QCU89299.1"/>
    <property type="molecule type" value="Genomic_DNA"/>
</dbReference>
<keyword evidence="2" id="KW-1185">Reference proteome</keyword>
<dbReference type="AlphaFoldDB" id="A0A4P9K376"/>
<dbReference type="KEGG" id="thig:FE785_00965"/>
<evidence type="ECO:0000313" key="2">
    <source>
        <dbReference type="Proteomes" id="UP000304864"/>
    </source>
</evidence>
<sequence length="92" mass="10616">MTINYTLQTFDNQEPPHRIKTIKIRNASSLPTMGHIVNVDLEDFVVKEVRHRIGYKSETFTSEDGIQSNYQEVDDIVVIAMQKDNKATYSLK</sequence>